<organism evidence="1 2">
    <name type="scientific">Mucuna pruriens</name>
    <name type="common">Velvet bean</name>
    <name type="synonym">Dolichos pruriens</name>
    <dbReference type="NCBI Taxonomy" id="157652"/>
    <lineage>
        <taxon>Eukaryota</taxon>
        <taxon>Viridiplantae</taxon>
        <taxon>Streptophyta</taxon>
        <taxon>Embryophyta</taxon>
        <taxon>Tracheophyta</taxon>
        <taxon>Spermatophyta</taxon>
        <taxon>Magnoliopsida</taxon>
        <taxon>eudicotyledons</taxon>
        <taxon>Gunneridae</taxon>
        <taxon>Pentapetalae</taxon>
        <taxon>rosids</taxon>
        <taxon>fabids</taxon>
        <taxon>Fabales</taxon>
        <taxon>Fabaceae</taxon>
        <taxon>Papilionoideae</taxon>
        <taxon>50 kb inversion clade</taxon>
        <taxon>NPAAA clade</taxon>
        <taxon>indigoferoid/millettioid clade</taxon>
        <taxon>Phaseoleae</taxon>
        <taxon>Mucuna</taxon>
    </lineage>
</organism>
<dbReference type="Pfam" id="PF08284">
    <property type="entry name" value="RVP_2"/>
    <property type="match status" value="1"/>
</dbReference>
<name>A0A371IEW9_MUCPR</name>
<accession>A0A371IEW9</accession>
<reference evidence="1" key="1">
    <citation type="submission" date="2018-05" db="EMBL/GenBank/DDBJ databases">
        <title>Draft genome of Mucuna pruriens seed.</title>
        <authorList>
            <person name="Nnadi N.E."/>
            <person name="Vos R."/>
            <person name="Hasami M.H."/>
            <person name="Devisetty U.K."/>
            <person name="Aguiy J.C."/>
        </authorList>
    </citation>
    <scope>NUCLEOTIDE SEQUENCE [LARGE SCALE GENOMIC DNA]</scope>
    <source>
        <strain evidence="1">JCA_2017</strain>
    </source>
</reference>
<feature type="non-terminal residue" evidence="1">
    <location>
        <position position="1"/>
    </location>
</feature>
<evidence type="ECO:0000313" key="1">
    <source>
        <dbReference type="EMBL" id="RDY13568.1"/>
    </source>
</evidence>
<dbReference type="EMBL" id="QJKJ01000253">
    <property type="protein sequence ID" value="RDY13568.1"/>
    <property type="molecule type" value="Genomic_DNA"/>
</dbReference>
<proteinExistence type="predicted"/>
<dbReference type="Proteomes" id="UP000257109">
    <property type="component" value="Unassembled WGS sequence"/>
</dbReference>
<evidence type="ECO:0000313" key="2">
    <source>
        <dbReference type="Proteomes" id="UP000257109"/>
    </source>
</evidence>
<dbReference type="OrthoDB" id="1934862at2759"/>
<protein>
    <submittedName>
        <fullName evidence="1">Uncharacterized protein</fullName>
    </submittedName>
</protein>
<dbReference type="AlphaFoldDB" id="A0A371IEW9"/>
<comment type="caution">
    <text evidence="1">The sequence shown here is derived from an EMBL/GenBank/DDBJ whole genome shotgun (WGS) entry which is preliminary data.</text>
</comment>
<keyword evidence="2" id="KW-1185">Reference proteome</keyword>
<gene>
    <name evidence="1" type="ORF">CR513_01482</name>
</gene>
<dbReference type="Gene3D" id="2.40.70.10">
    <property type="entry name" value="Acid Proteases"/>
    <property type="match status" value="1"/>
</dbReference>
<sequence>MEEVGDTNFCGGRCIRFGQLERYFTVRGVLEGEKIQVVMVALHGDTLGVIKGREEEYLMDVFLNGLKEKEGFKEERKLVLLTTLQMIELIGNKIPTMLRNMKTNFKRLIEAKIQENESVSSVRISLGQPIYEILIEEKQSKVQLSMHSIMGLTTIRYLKVWGQIGEWKAGVLVDCGATHNFISTDMVKKVKLTITHISLYFVEVGGPSM</sequence>
<dbReference type="InterPro" id="IPR021109">
    <property type="entry name" value="Peptidase_aspartic_dom_sf"/>
</dbReference>